<dbReference type="Pfam" id="PF00586">
    <property type="entry name" value="AIRS"/>
    <property type="match status" value="1"/>
</dbReference>
<dbReference type="InterPro" id="IPR006283">
    <property type="entry name" value="ThiL-like"/>
</dbReference>
<dbReference type="PANTHER" id="PTHR30270:SF0">
    <property type="entry name" value="THIAMINE-MONOPHOSPHATE KINASE"/>
    <property type="match status" value="1"/>
</dbReference>
<sequence>MSKIKELSEFGLIHRLSSRLKFRASTTVLGIGDDCAVYPVKSGANEVISTDALVEDIHFKLSTTTPETLGRKALSVSLSDIAAMGGTPKRVLVTLGIPKKISVSFLDRLYSG</sequence>
<dbReference type="GO" id="GO:0009030">
    <property type="term" value="F:thiamine-phosphate kinase activity"/>
    <property type="evidence" value="ECO:0007669"/>
    <property type="project" value="InterPro"/>
</dbReference>
<proteinExistence type="predicted"/>
<evidence type="ECO:0000313" key="2">
    <source>
        <dbReference type="EMBL" id="SVC16605.1"/>
    </source>
</evidence>
<organism evidence="2">
    <name type="scientific">marine metagenome</name>
    <dbReference type="NCBI Taxonomy" id="408172"/>
    <lineage>
        <taxon>unclassified sequences</taxon>
        <taxon>metagenomes</taxon>
        <taxon>ecological metagenomes</taxon>
    </lineage>
</organism>
<dbReference type="EMBL" id="UINC01076952">
    <property type="protein sequence ID" value="SVC16605.1"/>
    <property type="molecule type" value="Genomic_DNA"/>
</dbReference>
<feature type="domain" description="PurM-like N-terminal" evidence="1">
    <location>
        <begin position="32"/>
        <end position="112"/>
    </location>
</feature>
<dbReference type="Gene3D" id="3.30.1330.10">
    <property type="entry name" value="PurM-like, N-terminal domain"/>
    <property type="match status" value="1"/>
</dbReference>
<dbReference type="AlphaFoldDB" id="A0A382JY69"/>
<feature type="non-terminal residue" evidence="2">
    <location>
        <position position="112"/>
    </location>
</feature>
<reference evidence="2" key="1">
    <citation type="submission" date="2018-05" db="EMBL/GenBank/DDBJ databases">
        <authorList>
            <person name="Lanie J.A."/>
            <person name="Ng W.-L."/>
            <person name="Kazmierczak K.M."/>
            <person name="Andrzejewski T.M."/>
            <person name="Davidsen T.M."/>
            <person name="Wayne K.J."/>
            <person name="Tettelin H."/>
            <person name="Glass J.I."/>
            <person name="Rusch D."/>
            <person name="Podicherti R."/>
            <person name="Tsui H.-C.T."/>
            <person name="Winkler M.E."/>
        </authorList>
    </citation>
    <scope>NUCLEOTIDE SEQUENCE</scope>
</reference>
<name>A0A382JY69_9ZZZZ</name>
<dbReference type="PANTHER" id="PTHR30270">
    <property type="entry name" value="THIAMINE-MONOPHOSPHATE KINASE"/>
    <property type="match status" value="1"/>
</dbReference>
<evidence type="ECO:0000259" key="1">
    <source>
        <dbReference type="Pfam" id="PF00586"/>
    </source>
</evidence>
<dbReference type="InterPro" id="IPR016188">
    <property type="entry name" value="PurM-like_N"/>
</dbReference>
<dbReference type="GO" id="GO:0009228">
    <property type="term" value="P:thiamine biosynthetic process"/>
    <property type="evidence" value="ECO:0007669"/>
    <property type="project" value="InterPro"/>
</dbReference>
<dbReference type="SUPFAM" id="SSF55326">
    <property type="entry name" value="PurM N-terminal domain-like"/>
    <property type="match status" value="1"/>
</dbReference>
<protein>
    <recommendedName>
        <fullName evidence="1">PurM-like N-terminal domain-containing protein</fullName>
    </recommendedName>
</protein>
<accession>A0A382JY69</accession>
<dbReference type="InterPro" id="IPR036921">
    <property type="entry name" value="PurM-like_N_sf"/>
</dbReference>
<gene>
    <name evidence="2" type="ORF">METZ01_LOCUS269459</name>
</gene>